<proteinExistence type="predicted"/>
<dbReference type="EMBL" id="JAAGWZ010000005">
    <property type="protein sequence ID" value="NEM92458.1"/>
    <property type="molecule type" value="Genomic_DNA"/>
</dbReference>
<keyword evidence="3" id="KW-1185">Reference proteome</keyword>
<evidence type="ECO:0000313" key="2">
    <source>
        <dbReference type="EMBL" id="NEM92458.1"/>
    </source>
</evidence>
<organism evidence="2 3">
    <name type="scientific">Galbitalea soli</name>
    <dbReference type="NCBI Taxonomy" id="1268042"/>
    <lineage>
        <taxon>Bacteria</taxon>
        <taxon>Bacillati</taxon>
        <taxon>Actinomycetota</taxon>
        <taxon>Actinomycetes</taxon>
        <taxon>Micrococcales</taxon>
        <taxon>Microbacteriaceae</taxon>
        <taxon>Galbitalea</taxon>
    </lineage>
</organism>
<comment type="caution">
    <text evidence="2">The sequence shown here is derived from an EMBL/GenBank/DDBJ whole genome shotgun (WGS) entry which is preliminary data.</text>
</comment>
<sequence length="136" mass="14106">MGSVFLTIGAVFAVLAGLLHVLIFSFESIRWRQPAIWRRFGVTSQADAEVLRPMALNQGFYNLFLAVGALLGVAFLAAGGSLLGAGLAMTLLSVGSMLAAALVLVISNPRLARAAATQGTLPLIAVLLVTVGALTR</sequence>
<feature type="transmembrane region" description="Helical" evidence="1">
    <location>
        <begin position="85"/>
        <end position="107"/>
    </location>
</feature>
<feature type="transmembrane region" description="Helical" evidence="1">
    <location>
        <begin position="60"/>
        <end position="79"/>
    </location>
</feature>
<keyword evidence="1" id="KW-0812">Transmembrane</keyword>
<keyword evidence="1" id="KW-0472">Membrane</keyword>
<keyword evidence="1" id="KW-1133">Transmembrane helix</keyword>
<dbReference type="InterPro" id="IPR009732">
    <property type="entry name" value="DUF1304"/>
</dbReference>
<accession>A0A7C9TS48</accession>
<evidence type="ECO:0000256" key="1">
    <source>
        <dbReference type="SAM" id="Phobius"/>
    </source>
</evidence>
<dbReference type="Proteomes" id="UP000479756">
    <property type="component" value="Unassembled WGS sequence"/>
</dbReference>
<dbReference type="Pfam" id="PF06993">
    <property type="entry name" value="DUF1304"/>
    <property type="match status" value="1"/>
</dbReference>
<evidence type="ECO:0000313" key="3">
    <source>
        <dbReference type="Proteomes" id="UP000479756"/>
    </source>
</evidence>
<protein>
    <submittedName>
        <fullName evidence="2">DUF1304 domain-containing protein</fullName>
    </submittedName>
</protein>
<feature type="transmembrane region" description="Helical" evidence="1">
    <location>
        <begin position="114"/>
        <end position="134"/>
    </location>
</feature>
<reference evidence="2 3" key="1">
    <citation type="journal article" date="2014" name="Int. J. Syst. Evol. Microbiol.">
        <title>Description of Galbitalea soli gen. nov., sp. nov., and Frondihabitans sucicola sp. nov.</title>
        <authorList>
            <person name="Kim S.J."/>
            <person name="Lim J.M."/>
            <person name="Ahn J.H."/>
            <person name="Weon H.Y."/>
            <person name="Hamada M."/>
            <person name="Suzuki K."/>
            <person name="Ahn T.Y."/>
            <person name="Kwon S.W."/>
        </authorList>
    </citation>
    <scope>NUCLEOTIDE SEQUENCE [LARGE SCALE GENOMIC DNA]</scope>
    <source>
        <strain evidence="2 3">NBRC 108727</strain>
    </source>
</reference>
<feature type="transmembrane region" description="Helical" evidence="1">
    <location>
        <begin position="6"/>
        <end position="29"/>
    </location>
</feature>
<dbReference type="RefSeq" id="WP_163474517.1">
    <property type="nucleotide sequence ID" value="NZ_JAAGWZ010000005.1"/>
</dbReference>
<gene>
    <name evidence="2" type="ORF">G3T37_13975</name>
</gene>
<dbReference type="AlphaFoldDB" id="A0A7C9TS48"/>
<name>A0A7C9TS48_9MICO</name>